<reference evidence="3 4" key="1">
    <citation type="submission" date="2019-03" db="EMBL/GenBank/DDBJ databases">
        <title>Genomic Encyclopedia of Type Strains, Phase IV (KMG-IV): sequencing the most valuable type-strain genomes for metagenomic binning, comparative biology and taxonomic classification.</title>
        <authorList>
            <person name="Goeker M."/>
        </authorList>
    </citation>
    <scope>NUCLEOTIDE SEQUENCE [LARGE SCALE GENOMIC DNA]</scope>
    <source>
        <strain evidence="3 4">DSM 28697</strain>
    </source>
</reference>
<proteinExistence type="predicted"/>
<dbReference type="Pfam" id="PF25842">
    <property type="entry name" value="NfeD_TM"/>
    <property type="match status" value="1"/>
</dbReference>
<dbReference type="Gene3D" id="2.40.50.140">
    <property type="entry name" value="Nucleic acid-binding proteins"/>
    <property type="match status" value="1"/>
</dbReference>
<dbReference type="AlphaFoldDB" id="A0A4R6TXZ7"/>
<keyword evidence="3" id="KW-0645">Protease</keyword>
<dbReference type="OrthoDB" id="1683445at2"/>
<keyword evidence="3" id="KW-0378">Hydrolase</keyword>
<protein>
    <submittedName>
        <fullName evidence="3">Membrane protein implicated in regulation of membrane protease activity</fullName>
    </submittedName>
</protein>
<evidence type="ECO:0000313" key="4">
    <source>
        <dbReference type="Proteomes" id="UP000295632"/>
    </source>
</evidence>
<keyword evidence="1" id="KW-0812">Transmembrane</keyword>
<keyword evidence="1" id="KW-0472">Membrane</keyword>
<accession>A0A4R6TXZ7</accession>
<dbReference type="InterPro" id="IPR058653">
    <property type="entry name" value="NfeD2_TM"/>
</dbReference>
<organism evidence="3 4">
    <name type="scientific">Aureibacillus halotolerans</name>
    <dbReference type="NCBI Taxonomy" id="1508390"/>
    <lineage>
        <taxon>Bacteria</taxon>
        <taxon>Bacillati</taxon>
        <taxon>Bacillota</taxon>
        <taxon>Bacilli</taxon>
        <taxon>Bacillales</taxon>
        <taxon>Bacillaceae</taxon>
        <taxon>Aureibacillus</taxon>
    </lineage>
</organism>
<comment type="caution">
    <text evidence="3">The sequence shown here is derived from an EMBL/GenBank/DDBJ whole genome shotgun (WGS) entry which is preliminary data.</text>
</comment>
<dbReference type="GO" id="GO:0008233">
    <property type="term" value="F:peptidase activity"/>
    <property type="evidence" value="ECO:0007669"/>
    <property type="project" value="UniProtKB-KW"/>
</dbReference>
<dbReference type="InterPro" id="IPR012340">
    <property type="entry name" value="NA-bd_OB-fold"/>
</dbReference>
<feature type="transmembrane region" description="Helical" evidence="1">
    <location>
        <begin position="46"/>
        <end position="69"/>
    </location>
</feature>
<evidence type="ECO:0000256" key="1">
    <source>
        <dbReference type="SAM" id="Phobius"/>
    </source>
</evidence>
<dbReference type="RefSeq" id="WP_133581553.1">
    <property type="nucleotide sequence ID" value="NZ_SNYJ01000016.1"/>
</dbReference>
<name>A0A4R6TXZ7_9BACI</name>
<dbReference type="Proteomes" id="UP000295632">
    <property type="component" value="Unassembled WGS sequence"/>
</dbReference>
<evidence type="ECO:0000259" key="2">
    <source>
        <dbReference type="Pfam" id="PF25842"/>
    </source>
</evidence>
<feature type="transmembrane region" description="Helical" evidence="1">
    <location>
        <begin position="16"/>
        <end position="34"/>
    </location>
</feature>
<keyword evidence="4" id="KW-1185">Reference proteome</keyword>
<gene>
    <name evidence="3" type="ORF">EV213_11664</name>
</gene>
<dbReference type="PROSITE" id="PS51257">
    <property type="entry name" value="PROKAR_LIPOPROTEIN"/>
    <property type="match status" value="1"/>
</dbReference>
<keyword evidence="1" id="KW-1133">Transmembrane helix</keyword>
<feature type="transmembrane region" description="Helical" evidence="1">
    <location>
        <begin position="75"/>
        <end position="97"/>
    </location>
</feature>
<evidence type="ECO:0000313" key="3">
    <source>
        <dbReference type="EMBL" id="TDQ36765.1"/>
    </source>
</evidence>
<dbReference type="GO" id="GO:0006508">
    <property type="term" value="P:proteolysis"/>
    <property type="evidence" value="ECO:0007669"/>
    <property type="project" value="UniProtKB-KW"/>
</dbReference>
<dbReference type="EMBL" id="SNYJ01000016">
    <property type="protein sequence ID" value="TDQ36765.1"/>
    <property type="molecule type" value="Genomic_DNA"/>
</dbReference>
<feature type="domain" description="Membrane protein NfeD2 N-terminal transmembrane" evidence="2">
    <location>
        <begin position="13"/>
        <end position="105"/>
    </location>
</feature>
<sequence>MSFTYKGGRPIDLITVYWWVLGCSLAFSVLYFLLGDLMEGVLDGFLHPLLMFGTLAVIAACGLLVSIILPDTTPIWGLVISIIIGIVAYVLIFNFFIIPLQHAESSSTHSIYELEGRIGKVITSIPAEGYGEVFFTSVSGSRNEAAVSFDNTPIPQGTKVVVIKIDEGVHVSPFYEEGEF</sequence>